<dbReference type="InterPro" id="IPR045063">
    <property type="entry name" value="Dynamin_N"/>
</dbReference>
<sequence length="764" mass="86656">MTTPELYQDPEEGSLDNDVFDTDDSSSAPTTASLEALQSVEQRELMDLIDRLRRAGLSSMLQLPQIVVCGDQSSGKSSVLEAITEIPFPKKESLCTRSIVLLITVIGLEAYVRSRFATEISMRRDACSSISCKINPDDGREEGDKDKLRSFTKSIKDFHELPSLIDEATELMGLGPQRAFSRDVLKIDICGPDRPQLTLVDLPGLIHSSNKMQSDEDVELIKSLVEEYISEKRTIILAIVSAKNDYANQIILKTCRKYDPEGARTLGVITKPDFLRPDSENEQQWLDLAKNRDIYFRLGWHILKNRADGNHDFSFAQRDTEERAFFDSGNYKDLPKSMKGIATFRKSLSKLLFDHMKKELPDLKEELEMITARNCEELATLGKSRETLSDQRIYLAEISSSACDLLRQGVEGNYDSAFFGSIDPEEAVVGGQNAYRLRAVIQHLNIEFADLLRRNGRKYEFEKEAKEEAALEEGDVVNPAKSTRKRVNKPTKMTRQQAIQWVVQIMERSRGRELPGTFNPLLIGHLFQEQSENWERLARTHINAVSNTCDNFVLHVLDHIATPDVKARLENKTVLPKLKSAHDAALNELRLIGEDKKKHAITYNHYFTDTFQKIQQERYSSQIMKLTQQATVSVQKKTWLAGPGFEDKTYIDPEALQQGLKRTIEQDMTKFSAEQALDAHEAYYKDELKYFIGVVTKQAVERHLLSPLADILSPTVMARYSDTEIQSIAAEPVEAMQMRAHLEGKKKMFEDGQDAFCAAMGHII</sequence>
<dbReference type="InterPro" id="IPR027417">
    <property type="entry name" value="P-loop_NTPase"/>
</dbReference>
<dbReference type="GO" id="GO:0005525">
    <property type="term" value="F:GTP binding"/>
    <property type="evidence" value="ECO:0007669"/>
    <property type="project" value="InterPro"/>
</dbReference>
<dbReference type="PRINTS" id="PR00195">
    <property type="entry name" value="DYNAMIN"/>
</dbReference>
<dbReference type="InterPro" id="IPR000375">
    <property type="entry name" value="Dynamin_stalk"/>
</dbReference>
<dbReference type="EMBL" id="WNWR01000623">
    <property type="protein sequence ID" value="KAE9972655.1"/>
    <property type="molecule type" value="Genomic_DNA"/>
</dbReference>
<dbReference type="GO" id="GO:0008017">
    <property type="term" value="F:microtubule binding"/>
    <property type="evidence" value="ECO:0007669"/>
    <property type="project" value="TreeGrafter"/>
</dbReference>
<feature type="domain" description="GED" evidence="4">
    <location>
        <begin position="673"/>
        <end position="764"/>
    </location>
</feature>
<feature type="region of interest" description="Disordered" evidence="3">
    <location>
        <begin position="1"/>
        <end position="30"/>
    </location>
</feature>
<evidence type="ECO:0000259" key="5">
    <source>
        <dbReference type="PROSITE" id="PS51718"/>
    </source>
</evidence>
<dbReference type="PANTHER" id="PTHR11566">
    <property type="entry name" value="DYNAMIN"/>
    <property type="match status" value="1"/>
</dbReference>
<accession>A0A8H3YT24</accession>
<dbReference type="Proteomes" id="UP000490939">
    <property type="component" value="Unassembled WGS sequence"/>
</dbReference>
<comment type="caution">
    <text evidence="6">The sequence shown here is derived from an EMBL/GenBank/DDBJ whole genome shotgun (WGS) entry which is preliminary data.</text>
</comment>
<protein>
    <recommendedName>
        <fullName evidence="8">Dynamin family protein</fullName>
    </recommendedName>
</protein>
<dbReference type="InterPro" id="IPR020850">
    <property type="entry name" value="GED_dom"/>
</dbReference>
<proteinExistence type="predicted"/>
<evidence type="ECO:0000256" key="3">
    <source>
        <dbReference type="SAM" id="MobiDB-lite"/>
    </source>
</evidence>
<feature type="compositionally biased region" description="Acidic residues" evidence="3">
    <location>
        <begin position="8"/>
        <end position="24"/>
    </location>
</feature>
<reference evidence="6 7" key="1">
    <citation type="submission" date="2019-07" db="EMBL/GenBank/DDBJ databases">
        <title>Venturia inaequalis Genome Resource.</title>
        <authorList>
            <person name="Lichtner F.J."/>
        </authorList>
    </citation>
    <scope>NUCLEOTIDE SEQUENCE [LARGE SCALE GENOMIC DNA]</scope>
    <source>
        <strain evidence="6 7">DMI_063113</strain>
    </source>
</reference>
<name>A0A8H3YT24_VENIN</name>
<dbReference type="Pfam" id="PF01031">
    <property type="entry name" value="Dynamin_M"/>
    <property type="match status" value="1"/>
</dbReference>
<dbReference type="GO" id="GO:0048312">
    <property type="term" value="P:intracellular distribution of mitochondria"/>
    <property type="evidence" value="ECO:0007669"/>
    <property type="project" value="TreeGrafter"/>
</dbReference>
<dbReference type="InterPro" id="IPR001401">
    <property type="entry name" value="Dynamin_GTPase"/>
</dbReference>
<dbReference type="GO" id="GO:0005874">
    <property type="term" value="C:microtubule"/>
    <property type="evidence" value="ECO:0007669"/>
    <property type="project" value="TreeGrafter"/>
</dbReference>
<dbReference type="AlphaFoldDB" id="A0A8H3YT24"/>
<evidence type="ECO:0000256" key="2">
    <source>
        <dbReference type="ARBA" id="ARBA00023134"/>
    </source>
</evidence>
<dbReference type="GO" id="GO:0000266">
    <property type="term" value="P:mitochondrial fission"/>
    <property type="evidence" value="ECO:0007669"/>
    <property type="project" value="TreeGrafter"/>
</dbReference>
<dbReference type="Gene3D" id="3.40.50.300">
    <property type="entry name" value="P-loop containing nucleotide triphosphate hydrolases"/>
    <property type="match status" value="1"/>
</dbReference>
<organism evidence="6 7">
    <name type="scientific">Venturia inaequalis</name>
    <name type="common">Apple scab fungus</name>
    <dbReference type="NCBI Taxonomy" id="5025"/>
    <lineage>
        <taxon>Eukaryota</taxon>
        <taxon>Fungi</taxon>
        <taxon>Dikarya</taxon>
        <taxon>Ascomycota</taxon>
        <taxon>Pezizomycotina</taxon>
        <taxon>Dothideomycetes</taxon>
        <taxon>Pleosporomycetidae</taxon>
        <taxon>Venturiales</taxon>
        <taxon>Venturiaceae</taxon>
        <taxon>Venturia</taxon>
    </lineage>
</organism>
<keyword evidence="1" id="KW-0547">Nucleotide-binding</keyword>
<dbReference type="SMART" id="SM00053">
    <property type="entry name" value="DYNc"/>
    <property type="match status" value="1"/>
</dbReference>
<dbReference type="PANTHER" id="PTHR11566:SF66">
    <property type="entry name" value="INTERFERON-INDUCED GTP-BINDING PROTEIN MX"/>
    <property type="match status" value="1"/>
</dbReference>
<dbReference type="Pfam" id="PF00350">
    <property type="entry name" value="Dynamin_N"/>
    <property type="match status" value="1"/>
</dbReference>
<dbReference type="CDD" id="cd08771">
    <property type="entry name" value="DLP_1"/>
    <property type="match status" value="1"/>
</dbReference>
<evidence type="ECO:0008006" key="8">
    <source>
        <dbReference type="Google" id="ProtNLM"/>
    </source>
</evidence>
<dbReference type="PROSITE" id="PS51388">
    <property type="entry name" value="GED"/>
    <property type="match status" value="1"/>
</dbReference>
<gene>
    <name evidence="6" type="ORF">EG327_009433</name>
</gene>
<feature type="domain" description="Dynamin-type G" evidence="5">
    <location>
        <begin position="60"/>
        <end position="361"/>
    </location>
</feature>
<dbReference type="SUPFAM" id="SSF52540">
    <property type="entry name" value="P-loop containing nucleoside triphosphate hydrolases"/>
    <property type="match status" value="1"/>
</dbReference>
<dbReference type="FunFam" id="3.40.50.300:FF:001425">
    <property type="entry name" value="Dynamin GTPase, putative"/>
    <property type="match status" value="1"/>
</dbReference>
<dbReference type="InterPro" id="IPR022812">
    <property type="entry name" value="Dynamin"/>
</dbReference>
<dbReference type="GO" id="GO:0003924">
    <property type="term" value="F:GTPase activity"/>
    <property type="evidence" value="ECO:0007669"/>
    <property type="project" value="InterPro"/>
</dbReference>
<dbReference type="InterPro" id="IPR030381">
    <property type="entry name" value="G_DYNAMIN_dom"/>
</dbReference>
<keyword evidence="7" id="KW-1185">Reference proteome</keyword>
<dbReference type="GO" id="GO:0005739">
    <property type="term" value="C:mitochondrion"/>
    <property type="evidence" value="ECO:0007669"/>
    <property type="project" value="TreeGrafter"/>
</dbReference>
<evidence type="ECO:0000259" key="4">
    <source>
        <dbReference type="PROSITE" id="PS51388"/>
    </source>
</evidence>
<evidence type="ECO:0000313" key="7">
    <source>
        <dbReference type="Proteomes" id="UP000490939"/>
    </source>
</evidence>
<dbReference type="GO" id="GO:0016020">
    <property type="term" value="C:membrane"/>
    <property type="evidence" value="ECO:0007669"/>
    <property type="project" value="TreeGrafter"/>
</dbReference>
<evidence type="ECO:0000256" key="1">
    <source>
        <dbReference type="ARBA" id="ARBA00022741"/>
    </source>
</evidence>
<dbReference type="GO" id="GO:0016559">
    <property type="term" value="P:peroxisome fission"/>
    <property type="evidence" value="ECO:0007669"/>
    <property type="project" value="TreeGrafter"/>
</dbReference>
<evidence type="ECO:0000313" key="6">
    <source>
        <dbReference type="EMBL" id="KAE9972655.1"/>
    </source>
</evidence>
<dbReference type="PROSITE" id="PS51718">
    <property type="entry name" value="G_DYNAMIN_2"/>
    <property type="match status" value="1"/>
</dbReference>
<dbReference type="GO" id="GO:0006897">
    <property type="term" value="P:endocytosis"/>
    <property type="evidence" value="ECO:0007669"/>
    <property type="project" value="TreeGrafter"/>
</dbReference>
<keyword evidence="2" id="KW-0342">GTP-binding</keyword>